<dbReference type="SUPFAM" id="SSF56112">
    <property type="entry name" value="Protein kinase-like (PK-like)"/>
    <property type="match status" value="1"/>
</dbReference>
<dbReference type="InterPro" id="IPR002575">
    <property type="entry name" value="Aminoglycoside_PTrfase"/>
</dbReference>
<name>A0A167NSI0_9HYPO</name>
<feature type="domain" description="Aminoglycoside phosphotransferase" evidence="1">
    <location>
        <begin position="228"/>
        <end position="391"/>
    </location>
</feature>
<dbReference type="OrthoDB" id="2906425at2759"/>
<reference evidence="2 3" key="1">
    <citation type="journal article" date="2016" name="Genome Biol. Evol.">
        <title>Divergent and convergent evolution of fungal pathogenicity.</title>
        <authorList>
            <person name="Shang Y."/>
            <person name="Xiao G."/>
            <person name="Zheng P."/>
            <person name="Cen K."/>
            <person name="Zhan S."/>
            <person name="Wang C."/>
        </authorList>
    </citation>
    <scope>NUCLEOTIDE SEQUENCE [LARGE SCALE GENOMIC DNA]</scope>
    <source>
        <strain evidence="2 3">RCEF 264</strain>
    </source>
</reference>
<dbReference type="AlphaFoldDB" id="A0A167NSI0"/>
<comment type="caution">
    <text evidence="2">The sequence shown here is derived from an EMBL/GenBank/DDBJ whole genome shotgun (WGS) entry which is preliminary data.</text>
</comment>
<evidence type="ECO:0000313" key="3">
    <source>
        <dbReference type="Proteomes" id="UP000076874"/>
    </source>
</evidence>
<sequence>MRIFDIQTKNSSNAFYKTESILPLPLAICCKDARLEETALTCCRCCQIGSSWSLLVRTSPPTTHRGAILITKVIYEAPPYRVSDRGVIADIWKRDSGKCCITGFSGSLLDPLVVVPILPKPKPIQNSLHEMLSVFTGPEIQQRILSHDDFPHDLQKYWLVRKSAAVAWLQGWFQFRFNIGSRAVSRFAKPVRWTLVAREIAEKEPLPQRSINVPFCPRLHLSEPVFASFVPRPLDLVSNGRMSYLLTSRLPGLRLGAFIDTLSDDEANMLVCDLQRCVGELRAIPKDFGSRYAISNALGQPCYDFRIIMGVGPDKERGDFIGPFADEDEFNRTLQTAALPGVSHRSGHKMVFTHSDLNMRNVLMHNGRLSGIVDWENAGWFPEYWDYTKAHFITKLKQRWLRIVDEIFKKFGDYESELATERRFWEYCY</sequence>
<keyword evidence="3" id="KW-1185">Reference proteome</keyword>
<dbReference type="Pfam" id="PF01636">
    <property type="entry name" value="APH"/>
    <property type="match status" value="1"/>
</dbReference>
<dbReference type="Gene3D" id="3.90.1200.10">
    <property type="match status" value="1"/>
</dbReference>
<gene>
    <name evidence="2" type="ORF">SPI_08079</name>
</gene>
<accession>A0A167NSI0</accession>
<dbReference type="STRING" id="1081102.A0A167NSI0"/>
<dbReference type="PANTHER" id="PTHR21310:SF58">
    <property type="entry name" value="AMINOGLYCOSIDE PHOSPHOTRANSFERASE DOMAIN-CONTAINING PROTEIN"/>
    <property type="match status" value="1"/>
</dbReference>
<dbReference type="PANTHER" id="PTHR21310">
    <property type="entry name" value="AMINOGLYCOSIDE PHOSPHOTRANSFERASE-RELATED-RELATED"/>
    <property type="match status" value="1"/>
</dbReference>
<dbReference type="GO" id="GO:0016301">
    <property type="term" value="F:kinase activity"/>
    <property type="evidence" value="ECO:0007669"/>
    <property type="project" value="UniProtKB-KW"/>
</dbReference>
<evidence type="ECO:0000259" key="1">
    <source>
        <dbReference type="Pfam" id="PF01636"/>
    </source>
</evidence>
<dbReference type="Proteomes" id="UP000076874">
    <property type="component" value="Unassembled WGS sequence"/>
</dbReference>
<protein>
    <submittedName>
        <fullName evidence="2">Protein kinase-like domain protein</fullName>
    </submittedName>
</protein>
<dbReference type="EMBL" id="AZHD01000018">
    <property type="protein sequence ID" value="OAA55872.1"/>
    <property type="molecule type" value="Genomic_DNA"/>
</dbReference>
<evidence type="ECO:0000313" key="2">
    <source>
        <dbReference type="EMBL" id="OAA55872.1"/>
    </source>
</evidence>
<proteinExistence type="predicted"/>
<dbReference type="InterPro" id="IPR051678">
    <property type="entry name" value="AGP_Transferase"/>
</dbReference>
<organism evidence="2 3">
    <name type="scientific">Niveomyces insectorum RCEF 264</name>
    <dbReference type="NCBI Taxonomy" id="1081102"/>
    <lineage>
        <taxon>Eukaryota</taxon>
        <taxon>Fungi</taxon>
        <taxon>Dikarya</taxon>
        <taxon>Ascomycota</taxon>
        <taxon>Pezizomycotina</taxon>
        <taxon>Sordariomycetes</taxon>
        <taxon>Hypocreomycetidae</taxon>
        <taxon>Hypocreales</taxon>
        <taxon>Cordycipitaceae</taxon>
        <taxon>Niveomyces</taxon>
    </lineage>
</organism>
<keyword evidence="2" id="KW-0808">Transferase</keyword>
<dbReference type="InterPro" id="IPR011009">
    <property type="entry name" value="Kinase-like_dom_sf"/>
</dbReference>
<keyword evidence="2" id="KW-0418">Kinase</keyword>